<dbReference type="Proteomes" id="UP000075714">
    <property type="component" value="Unassembled WGS sequence"/>
</dbReference>
<organism evidence="2 3">
    <name type="scientific">Gonium pectorale</name>
    <name type="common">Green alga</name>
    <dbReference type="NCBI Taxonomy" id="33097"/>
    <lineage>
        <taxon>Eukaryota</taxon>
        <taxon>Viridiplantae</taxon>
        <taxon>Chlorophyta</taxon>
        <taxon>core chlorophytes</taxon>
        <taxon>Chlorophyceae</taxon>
        <taxon>CS clade</taxon>
        <taxon>Chlamydomonadales</taxon>
        <taxon>Volvocaceae</taxon>
        <taxon>Gonium</taxon>
    </lineage>
</organism>
<dbReference type="GO" id="GO:0003676">
    <property type="term" value="F:nucleic acid binding"/>
    <property type="evidence" value="ECO:0007669"/>
    <property type="project" value="InterPro"/>
</dbReference>
<evidence type="ECO:0000259" key="1">
    <source>
        <dbReference type="Pfam" id="PF13358"/>
    </source>
</evidence>
<dbReference type="Pfam" id="PF13358">
    <property type="entry name" value="DDE_3"/>
    <property type="match status" value="1"/>
</dbReference>
<evidence type="ECO:0000313" key="3">
    <source>
        <dbReference type="Proteomes" id="UP000075714"/>
    </source>
</evidence>
<dbReference type="EMBL" id="LSYV01000656">
    <property type="protein sequence ID" value="KXZ41197.1"/>
    <property type="molecule type" value="Genomic_DNA"/>
</dbReference>
<sequence length="222" mass="25268">MEAYQISRAYTFIGYSIKVPEERDVRRDEGDRIAFFTFPPPAGIHGVPCESLVDTDEFGICMYDTQKRLAVSPIGQTPILNMDTMPGSKLSVILSVTSEAVISYMITDLAGTSKETFFTYVDAFLLPTLAASGYDDWVCLMDNLRAHKFEATQQLFRDADVELVFRPKYSPDMGFVETVIHLVKAYLRRHRAEITYDNLPYFVQQALQSVRGFRNLLRLTGY</sequence>
<dbReference type="OrthoDB" id="2266637at2759"/>
<accession>A0A150FUC0</accession>
<gene>
    <name evidence="2" type="ORF">GPECTOR_659g783</name>
</gene>
<dbReference type="PANTHER" id="PTHR46564">
    <property type="entry name" value="TRANSPOSASE"/>
    <property type="match status" value="1"/>
</dbReference>
<dbReference type="AlphaFoldDB" id="A0A150FUC0"/>
<proteinExistence type="predicted"/>
<dbReference type="InterPro" id="IPR036397">
    <property type="entry name" value="RNaseH_sf"/>
</dbReference>
<dbReference type="Gene3D" id="3.30.420.10">
    <property type="entry name" value="Ribonuclease H-like superfamily/Ribonuclease H"/>
    <property type="match status" value="1"/>
</dbReference>
<name>A0A150FUC0_GONPE</name>
<keyword evidence="3" id="KW-1185">Reference proteome</keyword>
<feature type="domain" description="Tc1-like transposase DDE" evidence="1">
    <location>
        <begin position="55"/>
        <end position="195"/>
    </location>
</feature>
<evidence type="ECO:0000313" key="2">
    <source>
        <dbReference type="EMBL" id="KXZ41197.1"/>
    </source>
</evidence>
<dbReference type="PANTHER" id="PTHR46564:SF1">
    <property type="entry name" value="TRANSPOSASE"/>
    <property type="match status" value="1"/>
</dbReference>
<comment type="caution">
    <text evidence="2">The sequence shown here is derived from an EMBL/GenBank/DDBJ whole genome shotgun (WGS) entry which is preliminary data.</text>
</comment>
<reference evidence="3" key="1">
    <citation type="journal article" date="2016" name="Nat. Commun.">
        <title>The Gonium pectorale genome demonstrates co-option of cell cycle regulation during the evolution of multicellularity.</title>
        <authorList>
            <person name="Hanschen E.R."/>
            <person name="Marriage T.N."/>
            <person name="Ferris P.J."/>
            <person name="Hamaji T."/>
            <person name="Toyoda A."/>
            <person name="Fujiyama A."/>
            <person name="Neme R."/>
            <person name="Noguchi H."/>
            <person name="Minakuchi Y."/>
            <person name="Suzuki M."/>
            <person name="Kawai-Toyooka H."/>
            <person name="Smith D.R."/>
            <person name="Sparks H."/>
            <person name="Anderson J."/>
            <person name="Bakaric R."/>
            <person name="Luria V."/>
            <person name="Karger A."/>
            <person name="Kirschner M.W."/>
            <person name="Durand P.M."/>
            <person name="Michod R.E."/>
            <person name="Nozaki H."/>
            <person name="Olson B.J."/>
        </authorList>
    </citation>
    <scope>NUCLEOTIDE SEQUENCE [LARGE SCALE GENOMIC DNA]</scope>
    <source>
        <strain evidence="3">NIES-2863</strain>
    </source>
</reference>
<protein>
    <recommendedName>
        <fullName evidence="1">Tc1-like transposase DDE domain-containing protein</fullName>
    </recommendedName>
</protein>
<dbReference type="InterPro" id="IPR038717">
    <property type="entry name" value="Tc1-like_DDE_dom"/>
</dbReference>